<dbReference type="OrthoDB" id="7060875at2"/>
<dbReference type="EMBL" id="CP046268">
    <property type="protein sequence ID" value="QMV14775.1"/>
    <property type="molecule type" value="Genomic_DNA"/>
</dbReference>
<dbReference type="AlphaFoldDB" id="A0A1N6M694"/>
<dbReference type="PANTHER" id="PTHR38459">
    <property type="entry name" value="PROPHAGE BACTOPRENOL-LINKED GLUCOSE TRANSLOCASE HOMOLOG"/>
    <property type="match status" value="1"/>
</dbReference>
<dbReference type="EMBL" id="FSSB01000016">
    <property type="protein sequence ID" value="SIO94945.1"/>
    <property type="molecule type" value="Genomic_DNA"/>
</dbReference>
<evidence type="ECO:0000313" key="8">
    <source>
        <dbReference type="EMBL" id="QMV14775.1"/>
    </source>
</evidence>
<comment type="similarity">
    <text evidence="2">Belongs to the GtrA family.</text>
</comment>
<dbReference type="Proteomes" id="UP000184774">
    <property type="component" value="Unassembled WGS sequence"/>
</dbReference>
<keyword evidence="4 6" id="KW-1133">Transmembrane helix</keyword>
<protein>
    <submittedName>
        <fullName evidence="9">GtrA-like protein</fullName>
    </submittedName>
</protein>
<dbReference type="GO" id="GO:0005886">
    <property type="term" value="C:plasma membrane"/>
    <property type="evidence" value="ECO:0007669"/>
    <property type="project" value="TreeGrafter"/>
</dbReference>
<accession>A0A1N6M694</accession>
<feature type="transmembrane region" description="Helical" evidence="6">
    <location>
        <begin position="110"/>
        <end position="130"/>
    </location>
</feature>
<feature type="domain" description="GtrA/DPMS transmembrane" evidence="7">
    <location>
        <begin position="23"/>
        <end position="133"/>
    </location>
</feature>
<dbReference type="GO" id="GO:0000271">
    <property type="term" value="P:polysaccharide biosynthetic process"/>
    <property type="evidence" value="ECO:0007669"/>
    <property type="project" value="InterPro"/>
</dbReference>
<evidence type="ECO:0000256" key="4">
    <source>
        <dbReference type="ARBA" id="ARBA00022989"/>
    </source>
</evidence>
<proteinExistence type="inferred from homology"/>
<evidence type="ECO:0000256" key="2">
    <source>
        <dbReference type="ARBA" id="ARBA00009399"/>
    </source>
</evidence>
<reference evidence="9 10" key="1">
    <citation type="submission" date="2016-12" db="EMBL/GenBank/DDBJ databases">
        <authorList>
            <person name="Song W.-J."/>
            <person name="Kurnit D.M."/>
        </authorList>
    </citation>
    <scope>NUCLEOTIDE SEQUENCE [LARGE SCALE GENOMIC DNA]</scope>
    <source>
        <strain evidence="9 10">CECT 9026</strain>
    </source>
</reference>
<keyword evidence="11" id="KW-1185">Reference proteome</keyword>
<evidence type="ECO:0000256" key="6">
    <source>
        <dbReference type="SAM" id="Phobius"/>
    </source>
</evidence>
<sequence length="142" mass="16222">MNLPRNMPWLNNRIRPEFQQTLRFALVGVLNTGASYILFVILYQLFGYYIVASVLSYVGGMLISFILNRGFVFKSTARRGQLLPFCLVNLSSLACSTGVLYLLVEQFAMWVYFAQMIAIGVSMTINYLGYRTVFSSRRTNDQ</sequence>
<evidence type="ECO:0000256" key="3">
    <source>
        <dbReference type="ARBA" id="ARBA00022692"/>
    </source>
</evidence>
<dbReference type="Pfam" id="PF04138">
    <property type="entry name" value="GtrA_DPMS_TM"/>
    <property type="match status" value="1"/>
</dbReference>
<dbReference type="RefSeq" id="WP_139302125.1">
    <property type="nucleotide sequence ID" value="NZ_AP024907.1"/>
</dbReference>
<organism evidence="9 10">
    <name type="scientific">Vibrio spartinae</name>
    <dbReference type="NCBI Taxonomy" id="1918945"/>
    <lineage>
        <taxon>Bacteria</taxon>
        <taxon>Pseudomonadati</taxon>
        <taxon>Pseudomonadota</taxon>
        <taxon>Gammaproteobacteria</taxon>
        <taxon>Vibrionales</taxon>
        <taxon>Vibrionaceae</taxon>
        <taxon>Vibrio</taxon>
    </lineage>
</organism>
<comment type="subcellular location">
    <subcellularLocation>
        <location evidence="1">Membrane</location>
        <topology evidence="1">Multi-pass membrane protein</topology>
    </subcellularLocation>
</comment>
<reference evidence="8 11" key="3">
    <citation type="journal article" date="2020" name="J. Nat. Prod.">
        <title>Genomics-Metabolomics Profiling Disclosed Marine Vibrio spartinae 3.6 as a Producer of a New Branched Side Chain Prodigiosin.</title>
        <authorList>
            <person name="Vitale G.A."/>
            <person name="Sciarretta M."/>
            <person name="Palma Esposito F."/>
            <person name="January G.G."/>
            <person name="Giaccio M."/>
            <person name="Bunk B."/>
            <person name="Sproer C."/>
            <person name="Bajerski F."/>
            <person name="Power D."/>
            <person name="Festa C."/>
            <person name="Monti M.C."/>
            <person name="D'Auria M.V."/>
            <person name="de Pascale D."/>
        </authorList>
    </citation>
    <scope>NUCLEOTIDE SEQUENCE [LARGE SCALE GENOMIC DNA]</scope>
    <source>
        <strain evidence="8 11">3.6</strain>
    </source>
</reference>
<name>A0A1N6M694_9VIBR</name>
<keyword evidence="5 6" id="KW-0472">Membrane</keyword>
<evidence type="ECO:0000256" key="5">
    <source>
        <dbReference type="ARBA" id="ARBA00023136"/>
    </source>
</evidence>
<dbReference type="PANTHER" id="PTHR38459:SF1">
    <property type="entry name" value="PROPHAGE BACTOPRENOL-LINKED GLUCOSE TRANSLOCASE HOMOLOG"/>
    <property type="match status" value="1"/>
</dbReference>
<feature type="transmembrane region" description="Helical" evidence="6">
    <location>
        <begin position="48"/>
        <end position="70"/>
    </location>
</feature>
<keyword evidence="3 6" id="KW-0812">Transmembrane</keyword>
<evidence type="ECO:0000313" key="10">
    <source>
        <dbReference type="Proteomes" id="UP000184774"/>
    </source>
</evidence>
<dbReference type="InterPro" id="IPR007267">
    <property type="entry name" value="GtrA_DPMS_TM"/>
</dbReference>
<dbReference type="InterPro" id="IPR051401">
    <property type="entry name" value="GtrA_CellWall_Glycosyl"/>
</dbReference>
<feature type="transmembrane region" description="Helical" evidence="6">
    <location>
        <begin position="82"/>
        <end position="104"/>
    </location>
</feature>
<gene>
    <name evidence="9" type="ORF">VSP9026_02679</name>
    <name evidence="8" type="ORF">Vspart_02047</name>
</gene>
<evidence type="ECO:0000259" key="7">
    <source>
        <dbReference type="Pfam" id="PF04138"/>
    </source>
</evidence>
<feature type="transmembrane region" description="Helical" evidence="6">
    <location>
        <begin position="21"/>
        <end position="42"/>
    </location>
</feature>
<evidence type="ECO:0000313" key="9">
    <source>
        <dbReference type="EMBL" id="SIO94945.1"/>
    </source>
</evidence>
<evidence type="ECO:0000256" key="1">
    <source>
        <dbReference type="ARBA" id="ARBA00004141"/>
    </source>
</evidence>
<evidence type="ECO:0000313" key="11">
    <source>
        <dbReference type="Proteomes" id="UP000515264"/>
    </source>
</evidence>
<dbReference type="Proteomes" id="UP000515264">
    <property type="component" value="Chromosome 1"/>
</dbReference>
<reference evidence="8" key="2">
    <citation type="submission" date="2019-11" db="EMBL/GenBank/DDBJ databases">
        <authorList>
            <person name="January G."/>
            <person name="Bunk B."/>
        </authorList>
    </citation>
    <scope>NUCLEOTIDE SEQUENCE</scope>
    <source>
        <strain evidence="8">3.6</strain>
    </source>
</reference>